<comment type="caution">
    <text evidence="1">The sequence shown here is derived from an EMBL/GenBank/DDBJ whole genome shotgun (WGS) entry which is preliminary data.</text>
</comment>
<sequence length="107" mass="12008">MAFLITLPHSTIPEKNITIFRLRSWLSSPPDLLISQQFNGKEESKTKENSITSCCLFNGRARSAAKLAIVVPPTAVVEGNFEFIHCFLINFESNVICEVCVSRYIQS</sequence>
<accession>A0ABR0DSE8</accession>
<evidence type="ECO:0000313" key="2">
    <source>
        <dbReference type="Proteomes" id="UP001291926"/>
    </source>
</evidence>
<proteinExistence type="predicted"/>
<protein>
    <submittedName>
        <fullName evidence="1">Uncharacterized protein</fullName>
    </submittedName>
</protein>
<evidence type="ECO:0000313" key="1">
    <source>
        <dbReference type="EMBL" id="KAK4492153.1"/>
    </source>
</evidence>
<organism evidence="1 2">
    <name type="scientific">Penstemon davidsonii</name>
    <dbReference type="NCBI Taxonomy" id="160366"/>
    <lineage>
        <taxon>Eukaryota</taxon>
        <taxon>Viridiplantae</taxon>
        <taxon>Streptophyta</taxon>
        <taxon>Embryophyta</taxon>
        <taxon>Tracheophyta</taxon>
        <taxon>Spermatophyta</taxon>
        <taxon>Magnoliopsida</taxon>
        <taxon>eudicotyledons</taxon>
        <taxon>Gunneridae</taxon>
        <taxon>Pentapetalae</taxon>
        <taxon>asterids</taxon>
        <taxon>lamiids</taxon>
        <taxon>Lamiales</taxon>
        <taxon>Plantaginaceae</taxon>
        <taxon>Cheloneae</taxon>
        <taxon>Penstemon</taxon>
    </lineage>
</organism>
<keyword evidence="2" id="KW-1185">Reference proteome</keyword>
<dbReference type="Proteomes" id="UP001291926">
    <property type="component" value="Unassembled WGS sequence"/>
</dbReference>
<gene>
    <name evidence="1" type="ORF">RD792_002950</name>
</gene>
<name>A0ABR0DSE8_9LAMI</name>
<dbReference type="EMBL" id="JAYDYQ010001087">
    <property type="protein sequence ID" value="KAK4492153.1"/>
    <property type="molecule type" value="Genomic_DNA"/>
</dbReference>
<reference evidence="1 2" key="1">
    <citation type="journal article" date="2023" name="bioRxiv">
        <title>Genome report: Whole genome sequence and annotation of Penstemon davidsonii.</title>
        <authorList>
            <person name="Ostevik K.L."/>
            <person name="Alabady M."/>
            <person name="Zhang M."/>
            <person name="Rausher M.D."/>
        </authorList>
    </citation>
    <scope>NUCLEOTIDE SEQUENCE [LARGE SCALE GENOMIC DNA]</scope>
    <source>
        <strain evidence="1">DNT005</strain>
        <tissue evidence="1">Whole leaf</tissue>
    </source>
</reference>